<reference evidence="2 3" key="1">
    <citation type="submission" date="2018-05" db="EMBL/GenBank/DDBJ databases">
        <title>Whole genome sequencing for identification of molecular markers to develop diagnostic detection tools for the regulated plant pathogen Lachnellula willkommii.</title>
        <authorList>
            <person name="Giroux E."/>
            <person name="Bilodeau G."/>
        </authorList>
    </citation>
    <scope>NUCLEOTIDE SEQUENCE [LARGE SCALE GENOMIC DNA]</scope>
    <source>
        <strain evidence="2 3">CBS 203.66</strain>
    </source>
</reference>
<sequence>MEDFQVLKPAPSPASFSPSNSATASPNFHVINPRAHGAKADTVSIRVPGAEGAVAGLQDEGAFPPSFFGGWVFGVEEWVMRYFGGVLVLLGCFEGIQDKPSKKILWHAADIPKSTLPPTGDMVFDFLLVATHIHIPNCNPTPTSGSTSTSLPGYSYADYGFGSDGRGFAGAHRFAVVRKEREVEREKEE</sequence>
<evidence type="ECO:0000313" key="3">
    <source>
        <dbReference type="Proteomes" id="UP000469559"/>
    </source>
</evidence>
<dbReference type="AlphaFoldDB" id="A0A8T9BBE0"/>
<dbReference type="Proteomes" id="UP000469559">
    <property type="component" value="Unassembled WGS sequence"/>
</dbReference>
<feature type="region of interest" description="Disordered" evidence="1">
    <location>
        <begin position="1"/>
        <end position="21"/>
    </location>
</feature>
<organism evidence="2 3">
    <name type="scientific">Lachnellula arida</name>
    <dbReference type="NCBI Taxonomy" id="1316785"/>
    <lineage>
        <taxon>Eukaryota</taxon>
        <taxon>Fungi</taxon>
        <taxon>Dikarya</taxon>
        <taxon>Ascomycota</taxon>
        <taxon>Pezizomycotina</taxon>
        <taxon>Leotiomycetes</taxon>
        <taxon>Helotiales</taxon>
        <taxon>Lachnaceae</taxon>
        <taxon>Lachnellula</taxon>
    </lineage>
</organism>
<evidence type="ECO:0000256" key="1">
    <source>
        <dbReference type="SAM" id="MobiDB-lite"/>
    </source>
</evidence>
<name>A0A8T9BBE0_9HELO</name>
<protein>
    <submittedName>
        <fullName evidence="2">Uncharacterized protein</fullName>
    </submittedName>
</protein>
<keyword evidence="3" id="KW-1185">Reference proteome</keyword>
<evidence type="ECO:0000313" key="2">
    <source>
        <dbReference type="EMBL" id="TVY17168.1"/>
    </source>
</evidence>
<accession>A0A8T9BBE0</accession>
<gene>
    <name evidence="2" type="ORF">LARI1_G004575</name>
</gene>
<feature type="non-terminal residue" evidence="2">
    <location>
        <position position="1"/>
    </location>
</feature>
<comment type="caution">
    <text evidence="2">The sequence shown here is derived from an EMBL/GenBank/DDBJ whole genome shotgun (WGS) entry which is preliminary data.</text>
</comment>
<dbReference type="EMBL" id="QGMF01000282">
    <property type="protein sequence ID" value="TVY17168.1"/>
    <property type="molecule type" value="Genomic_DNA"/>
</dbReference>
<dbReference type="OrthoDB" id="3557023at2759"/>
<proteinExistence type="predicted"/>